<keyword evidence="3" id="KW-0862">Zinc</keyword>
<evidence type="ECO:0000256" key="9">
    <source>
        <dbReference type="ARBA" id="ARBA00041135"/>
    </source>
</evidence>
<dbReference type="PANTHER" id="PTHR31845:SF34">
    <property type="entry name" value="TRANSCRIPTIONAL ACTIVATOR OF PROTEASES PRTT"/>
    <property type="match status" value="1"/>
</dbReference>
<keyword evidence="5" id="KW-0238">DNA-binding</keyword>
<feature type="domain" description="Zn(2)-C6 fungal-type" evidence="12">
    <location>
        <begin position="76"/>
        <end position="105"/>
    </location>
</feature>
<evidence type="ECO:0000256" key="2">
    <source>
        <dbReference type="ARBA" id="ARBA00022723"/>
    </source>
</evidence>
<dbReference type="SMART" id="SM00066">
    <property type="entry name" value="GAL4"/>
    <property type="match status" value="2"/>
</dbReference>
<dbReference type="PROSITE" id="PS00463">
    <property type="entry name" value="ZN2_CY6_FUNGAL_1"/>
    <property type="match status" value="1"/>
</dbReference>
<dbReference type="EMBL" id="JAGMVJ010000005">
    <property type="protein sequence ID" value="KAH7090833.1"/>
    <property type="molecule type" value="Genomic_DNA"/>
</dbReference>
<dbReference type="Gene3D" id="4.10.240.10">
    <property type="entry name" value="Zn(2)-C6 fungal-type DNA-binding domain"/>
    <property type="match status" value="2"/>
</dbReference>
<organism evidence="13 14">
    <name type="scientific">Paraphoma chrysanthemicola</name>
    <dbReference type="NCBI Taxonomy" id="798071"/>
    <lineage>
        <taxon>Eukaryota</taxon>
        <taxon>Fungi</taxon>
        <taxon>Dikarya</taxon>
        <taxon>Ascomycota</taxon>
        <taxon>Pezizomycotina</taxon>
        <taxon>Dothideomycetes</taxon>
        <taxon>Pleosporomycetidae</taxon>
        <taxon>Pleosporales</taxon>
        <taxon>Pleosporineae</taxon>
        <taxon>Phaeosphaeriaceae</taxon>
        <taxon>Paraphoma</taxon>
    </lineage>
</organism>
<feature type="region of interest" description="Disordered" evidence="11">
    <location>
        <begin position="1"/>
        <end position="70"/>
    </location>
</feature>
<accession>A0A8K0REI0</accession>
<dbReference type="InterPro" id="IPR036864">
    <property type="entry name" value="Zn2-C6_fun-type_DNA-bd_sf"/>
</dbReference>
<name>A0A8K0REI0_9PLEO</name>
<gene>
    <name evidence="13" type="ORF">FB567DRAFT_300647</name>
</gene>
<comment type="subcellular location">
    <subcellularLocation>
        <location evidence="1">Nucleus</location>
    </subcellularLocation>
</comment>
<evidence type="ECO:0000256" key="3">
    <source>
        <dbReference type="ARBA" id="ARBA00022833"/>
    </source>
</evidence>
<evidence type="ECO:0000313" key="13">
    <source>
        <dbReference type="EMBL" id="KAH7090833.1"/>
    </source>
</evidence>
<dbReference type="GO" id="GO:0005634">
    <property type="term" value="C:nucleus"/>
    <property type="evidence" value="ECO:0007669"/>
    <property type="project" value="UniProtKB-SubCell"/>
</dbReference>
<keyword evidence="2" id="KW-0479">Metal-binding</keyword>
<dbReference type="PANTHER" id="PTHR31845">
    <property type="entry name" value="FINGER DOMAIN PROTEIN, PUTATIVE-RELATED"/>
    <property type="match status" value="1"/>
</dbReference>
<keyword evidence="4" id="KW-0805">Transcription regulation</keyword>
<dbReference type="PROSITE" id="PS50048">
    <property type="entry name" value="ZN2_CY6_FUNGAL_2"/>
    <property type="match status" value="2"/>
</dbReference>
<evidence type="ECO:0000256" key="1">
    <source>
        <dbReference type="ARBA" id="ARBA00004123"/>
    </source>
</evidence>
<dbReference type="GO" id="GO:0000981">
    <property type="term" value="F:DNA-binding transcription factor activity, RNA polymerase II-specific"/>
    <property type="evidence" value="ECO:0007669"/>
    <property type="project" value="InterPro"/>
</dbReference>
<evidence type="ECO:0000313" key="14">
    <source>
        <dbReference type="Proteomes" id="UP000813461"/>
    </source>
</evidence>
<dbReference type="SUPFAM" id="SSF57701">
    <property type="entry name" value="Zn2/Cys6 DNA-binding domain"/>
    <property type="match status" value="2"/>
</dbReference>
<dbReference type="InterPro" id="IPR051089">
    <property type="entry name" value="prtT"/>
</dbReference>
<keyword evidence="6" id="KW-0804">Transcription</keyword>
<dbReference type="CDD" id="cd00067">
    <property type="entry name" value="GAL4"/>
    <property type="match status" value="2"/>
</dbReference>
<evidence type="ECO:0000256" key="10">
    <source>
        <dbReference type="ARBA" id="ARBA00042461"/>
    </source>
</evidence>
<evidence type="ECO:0000256" key="7">
    <source>
        <dbReference type="ARBA" id="ARBA00023242"/>
    </source>
</evidence>
<comment type="caution">
    <text evidence="13">The sequence shown here is derived from an EMBL/GenBank/DDBJ whole genome shotgun (WGS) entry which is preliminary data.</text>
</comment>
<dbReference type="InterPro" id="IPR001138">
    <property type="entry name" value="Zn2Cys6_DnaBD"/>
</dbReference>
<evidence type="ECO:0000256" key="4">
    <source>
        <dbReference type="ARBA" id="ARBA00023015"/>
    </source>
</evidence>
<evidence type="ECO:0000256" key="5">
    <source>
        <dbReference type="ARBA" id="ARBA00023125"/>
    </source>
</evidence>
<dbReference type="GO" id="GO:0008270">
    <property type="term" value="F:zinc ion binding"/>
    <property type="evidence" value="ECO:0007669"/>
    <property type="project" value="InterPro"/>
</dbReference>
<dbReference type="Proteomes" id="UP000813461">
    <property type="component" value="Unassembled WGS sequence"/>
</dbReference>
<dbReference type="Pfam" id="PF00172">
    <property type="entry name" value="Zn_clus"/>
    <property type="match status" value="2"/>
</dbReference>
<evidence type="ECO:0000256" key="8">
    <source>
        <dbReference type="ARBA" id="ARBA00038134"/>
    </source>
</evidence>
<protein>
    <recommendedName>
        <fullName evidence="9">Transcriptional activator of proteases prtT</fullName>
    </recommendedName>
    <alternativeName>
        <fullName evidence="10">Zn(2)-C6 zinc finger-containing protein prtT</fullName>
    </alternativeName>
</protein>
<dbReference type="GO" id="GO:0000976">
    <property type="term" value="F:transcription cis-regulatory region binding"/>
    <property type="evidence" value="ECO:0007669"/>
    <property type="project" value="TreeGrafter"/>
</dbReference>
<proteinExistence type="inferred from homology"/>
<evidence type="ECO:0000256" key="11">
    <source>
        <dbReference type="SAM" id="MobiDB-lite"/>
    </source>
</evidence>
<keyword evidence="7" id="KW-0539">Nucleus</keyword>
<feature type="domain" description="Zn(2)-C6 fungal-type" evidence="12">
    <location>
        <begin position="140"/>
        <end position="169"/>
    </location>
</feature>
<comment type="similarity">
    <text evidence="8">Belongs to the prtT family.</text>
</comment>
<keyword evidence="14" id="KW-1185">Reference proteome</keyword>
<reference evidence="13" key="1">
    <citation type="journal article" date="2021" name="Nat. Commun.">
        <title>Genetic determinants of endophytism in the Arabidopsis root mycobiome.</title>
        <authorList>
            <person name="Mesny F."/>
            <person name="Miyauchi S."/>
            <person name="Thiergart T."/>
            <person name="Pickel B."/>
            <person name="Atanasova L."/>
            <person name="Karlsson M."/>
            <person name="Huettel B."/>
            <person name="Barry K.W."/>
            <person name="Haridas S."/>
            <person name="Chen C."/>
            <person name="Bauer D."/>
            <person name="Andreopoulos W."/>
            <person name="Pangilinan J."/>
            <person name="LaButti K."/>
            <person name="Riley R."/>
            <person name="Lipzen A."/>
            <person name="Clum A."/>
            <person name="Drula E."/>
            <person name="Henrissat B."/>
            <person name="Kohler A."/>
            <person name="Grigoriev I.V."/>
            <person name="Martin F.M."/>
            <person name="Hacquard S."/>
        </authorList>
    </citation>
    <scope>NUCLEOTIDE SEQUENCE</scope>
    <source>
        <strain evidence="13">MPI-SDFR-AT-0120</strain>
    </source>
</reference>
<dbReference type="AlphaFoldDB" id="A0A8K0REI0"/>
<sequence>MASPARPYLGDRDDASDLPRGYGNGDDDRGEPPGSNGVRPFMEGNAGDIAHPSNHSTGTAPQHEQQHQQERRAMQACFRCRKQKLRCLGGRPCVRCVKANKECDFGKGNAGTFAQPRNVNISAAQQQEQQHRQERRAMQACLRCRKQKLRCLGGRPCVRCVKANRECDFGKPGQAPAAPNSGTNTNGSVAEDGDGVAAKARLEYLESSVANLLAGLHNPSTNGSDLMPAPATAPSIDPLAAPVLAPVAAPASAPAPTHPASGSSTGLLLLPGTDSSRPFKRWYTSHRSGRTGKDRNEARLFLMNNQCTLPACHHGAQETNQ</sequence>
<evidence type="ECO:0000259" key="12">
    <source>
        <dbReference type="PROSITE" id="PS50048"/>
    </source>
</evidence>
<evidence type="ECO:0000256" key="6">
    <source>
        <dbReference type="ARBA" id="ARBA00023163"/>
    </source>
</evidence>
<feature type="region of interest" description="Disordered" evidence="11">
    <location>
        <begin position="171"/>
        <end position="192"/>
    </location>
</feature>
<dbReference type="OrthoDB" id="2123952at2759"/>